<dbReference type="Proteomes" id="UP000887567">
    <property type="component" value="Unplaced"/>
</dbReference>
<dbReference type="EnsemblMetazoa" id="XM_028658157.1">
    <property type="protein sequence ID" value="XP_028513958.1"/>
    <property type="gene ID" value="LOC114574747"/>
</dbReference>
<evidence type="ECO:0000313" key="2">
    <source>
        <dbReference type="Proteomes" id="UP000887567"/>
    </source>
</evidence>
<accession>A0A913YG18</accession>
<keyword evidence="2" id="KW-1185">Reference proteome</keyword>
<dbReference type="PANTHER" id="PTHR46704">
    <property type="entry name" value="CXC DOMAIN-CONTAINING PROTEIN-RELATED"/>
    <property type="match status" value="1"/>
</dbReference>
<proteinExistence type="predicted"/>
<dbReference type="GeneID" id="114574747"/>
<dbReference type="PANTHER" id="PTHR46704:SF1">
    <property type="entry name" value="TELOMERE LENGTH REGULATION PROTEIN TEL2 HOMOLOG"/>
    <property type="match status" value="1"/>
</dbReference>
<dbReference type="KEGG" id="epa:114574747"/>
<dbReference type="AlphaFoldDB" id="A0A913YG18"/>
<evidence type="ECO:0000313" key="1">
    <source>
        <dbReference type="EnsemblMetazoa" id="XP_028513958.1"/>
    </source>
</evidence>
<dbReference type="OrthoDB" id="5983950at2759"/>
<protein>
    <submittedName>
        <fullName evidence="1">Uncharacterized protein</fullName>
    </submittedName>
</protein>
<name>A0A913YG18_EXADI</name>
<sequence>MGMIAAVTPGTRQRASVPRRKVTAKDISEAGKVEIHYFDERQLQEVEIKYNKVKITRVVDPTSQLDIIWKTSLLFGINRPSWPGMMQHVLKGHHQGKSYNIMSFTGSIGHLMAGSGLREIIEIIYAPNAVDHVLSGKAISRAVRAHLIVDAVLNCLLFASALGVPIPILQEPARPKALIEEVRMLFQKLRSHR</sequence>
<organism evidence="1 2">
    <name type="scientific">Exaiptasia diaphana</name>
    <name type="common">Tropical sea anemone</name>
    <name type="synonym">Aiptasia pulchella</name>
    <dbReference type="NCBI Taxonomy" id="2652724"/>
    <lineage>
        <taxon>Eukaryota</taxon>
        <taxon>Metazoa</taxon>
        <taxon>Cnidaria</taxon>
        <taxon>Anthozoa</taxon>
        <taxon>Hexacorallia</taxon>
        <taxon>Actiniaria</taxon>
        <taxon>Aiptasiidae</taxon>
        <taxon>Exaiptasia</taxon>
    </lineage>
</organism>
<reference evidence="1" key="1">
    <citation type="submission" date="2022-11" db="UniProtKB">
        <authorList>
            <consortium name="EnsemblMetazoa"/>
        </authorList>
    </citation>
    <scope>IDENTIFICATION</scope>
</reference>
<dbReference type="RefSeq" id="XP_028513958.1">
    <property type="nucleotide sequence ID" value="XM_028658157.1"/>
</dbReference>